<feature type="site" description="Interaction with DNA" evidence="8">
    <location>
        <position position="141"/>
    </location>
</feature>
<dbReference type="SMART" id="SM00436">
    <property type="entry name" value="TOP1Bc"/>
    <property type="match status" value="1"/>
</dbReference>
<sequence length="734" mass="81462">MGQTLVIVESPAKAKKIQEILGPSYRVAASVGHMRDLPVKELGVDLVTLRPSYEISPGKQDVVTNLKRLAKQSDEVVLATDPDREGEAIAWHLQKTLNLPDTVKRVSYHEITAPAIKKALANPGRINLHLVAAQEARRVLDRLIGYQVSPALSQKANVNLSAGRVQSVAVRFVVDREREIKNFTPRDYFVCNLRLAGHPQFTATLDQRPFLKEGERLWLASDAKPFLGPQKVKLVKAEVKPSAVKPKPPFTTVELQNAAGKIFGFSAKEVMSLAQSLFEQGAITYHRTDSPNLSEEGIQKIQAYLRQNQLPVADKVATFKGKSDAQEAHEAIRPTHIEQEALGQTDAEKSLYRLIRERAMLSVMPNGVDSVTEYVFVSERTIPDVESKPRHPQYHTKGKVVQEEGWRAYATLEKPSTKDNPLPKLDKGAIFDGSVTESQKTTEPPPRYNEQSLIKAMEAKGIGRPSTYATIMENIKGRGYIQPLAESRAKSPNFVPGKHGYYIVDALREFSFLSYTYTRAIEASLDKISQGKMSYMNLVKPVQDQLLDDIENRLVAESLALTGRCPGCQKPVIQKFRASKGKGSKSPSAYWVHRDPHDADGCVQYLNDDKDAPVLPPPEVTSPCPNCNELLVRRYSRSKDKGPYWAHKNREHATSCGITFFPDNDGSPGMPEPKVTAKCEGCGGTVKLVKNRKTGQPLWVHEARSPKCGSKFLDDLDGKPAPPSPKRTARKRAS</sequence>
<dbReference type="SMART" id="SM00437">
    <property type="entry name" value="TOP1Ac"/>
    <property type="match status" value="1"/>
</dbReference>
<dbReference type="GO" id="GO:0003677">
    <property type="term" value="F:DNA binding"/>
    <property type="evidence" value="ECO:0007669"/>
    <property type="project" value="UniProtKB-KW"/>
</dbReference>
<evidence type="ECO:0000256" key="6">
    <source>
        <dbReference type="ARBA" id="ARBA00023125"/>
    </source>
</evidence>
<dbReference type="SMART" id="SM00493">
    <property type="entry name" value="TOPRIM"/>
    <property type="match status" value="1"/>
</dbReference>
<evidence type="ECO:0000256" key="5">
    <source>
        <dbReference type="ARBA" id="ARBA00023029"/>
    </source>
</evidence>
<evidence type="ECO:0000313" key="12">
    <source>
        <dbReference type="EMBL" id="ONF42601.1"/>
    </source>
</evidence>
<feature type="site" description="Interaction with DNA" evidence="8">
    <location>
        <position position="478"/>
    </location>
</feature>
<dbReference type="EMBL" id="MSCW01000009">
    <property type="protein sequence ID" value="ONF42601.1"/>
    <property type="molecule type" value="Genomic_DNA"/>
</dbReference>
<feature type="active site" description="O-(5'-phospho-DNA)-tyrosine intermediate" evidence="8">
    <location>
        <position position="285"/>
    </location>
</feature>
<keyword evidence="4" id="KW-0460">Magnesium</keyword>
<protein>
    <recommendedName>
        <fullName evidence="8">DNA topoisomerase 1</fullName>
        <ecNumber evidence="8">5.6.2.1</ecNumber>
    </recommendedName>
    <alternativeName>
        <fullName evidence="8">DNA topoisomerase I</fullName>
    </alternativeName>
</protein>
<comment type="subunit">
    <text evidence="8">Monomer.</text>
</comment>
<dbReference type="InterPro" id="IPR013825">
    <property type="entry name" value="Topo_IA_cen_sub2"/>
</dbReference>
<dbReference type="GO" id="GO:0006265">
    <property type="term" value="P:DNA topological change"/>
    <property type="evidence" value="ECO:0007669"/>
    <property type="project" value="UniProtKB-UniRule"/>
</dbReference>
<dbReference type="PRINTS" id="PR00417">
    <property type="entry name" value="PRTPISMRASEI"/>
</dbReference>
<feature type="site" description="Interaction with DNA" evidence="8">
    <location>
        <position position="287"/>
    </location>
</feature>
<dbReference type="STRING" id="135739.BTO32_15450"/>
<dbReference type="InterPro" id="IPR028612">
    <property type="entry name" value="Topoisom_1_IA"/>
</dbReference>
<feature type="site" description="Interaction with DNA" evidence="8">
    <location>
        <position position="137"/>
    </location>
</feature>
<comment type="catalytic activity">
    <reaction evidence="1 8">
        <text>ATP-independent breakage of single-stranded DNA, followed by passage and rejoining.</text>
        <dbReference type="EC" id="5.6.2.1"/>
    </reaction>
</comment>
<comment type="function">
    <text evidence="8">Releases the supercoiling and torsional tension of DNA, which is introduced during the DNA replication and transcription, by transiently cleaving and rejoining one strand of the DNA duplex. Introduces a single-strand break via transesterification at a target site in duplex DNA. The scissile phosphodiester is attacked by the catalytic tyrosine of the enzyme, resulting in the formation of a DNA-(5'-phosphotyrosyl)-enzyme intermediate and the expulsion of a 3'-OH DNA strand. The free DNA strand then undergoes passage around the unbroken strand, thus removing DNA supercoils. Finally, in the religation step, the DNA 3'-OH attacks the covalent intermediate to expel the active-site tyrosine and restore the DNA phosphodiester backbone.</text>
</comment>
<feature type="site" description="Interaction with DNA" evidence="8">
    <location>
        <position position="138"/>
    </location>
</feature>
<dbReference type="PROSITE" id="PS52039">
    <property type="entry name" value="TOPO_IA_2"/>
    <property type="match status" value="1"/>
</dbReference>
<dbReference type="OrthoDB" id="9804262at2"/>
<evidence type="ECO:0000259" key="10">
    <source>
        <dbReference type="PROSITE" id="PS50880"/>
    </source>
</evidence>
<feature type="site" description="Interaction with DNA" evidence="8">
    <location>
        <position position="33"/>
    </location>
</feature>
<dbReference type="InterPro" id="IPR003602">
    <property type="entry name" value="Topo_IA_DNA-bd_dom"/>
</dbReference>
<feature type="domain" description="Toprim" evidence="10">
    <location>
        <begin position="3"/>
        <end position="111"/>
    </location>
</feature>
<dbReference type="RefSeq" id="WP_076725546.1">
    <property type="nucleotide sequence ID" value="NZ_MSCW01000009.1"/>
</dbReference>
<comment type="caution">
    <text evidence="8">Lacks conserved residue(s) required for the propagation of feature annotation.</text>
</comment>
<dbReference type="Gene3D" id="1.10.290.10">
    <property type="entry name" value="Topoisomerase I, domain 4"/>
    <property type="match status" value="1"/>
</dbReference>
<keyword evidence="5 8" id="KW-0799">Topoisomerase</keyword>
<evidence type="ECO:0000256" key="4">
    <source>
        <dbReference type="ARBA" id="ARBA00022842"/>
    </source>
</evidence>
<dbReference type="Gene3D" id="2.70.20.10">
    <property type="entry name" value="Topoisomerase I, domain 3"/>
    <property type="match status" value="1"/>
</dbReference>
<dbReference type="PANTHER" id="PTHR42785:SF1">
    <property type="entry name" value="DNA TOPOISOMERASE"/>
    <property type="match status" value="1"/>
</dbReference>
<dbReference type="Pfam" id="PF01131">
    <property type="entry name" value="Topoisom_bac"/>
    <property type="match status" value="1"/>
</dbReference>
<reference evidence="12 13" key="1">
    <citation type="submission" date="2016-12" db="EMBL/GenBank/DDBJ databases">
        <title>Marinobacter lutaoensis whole genome sequencing.</title>
        <authorList>
            <person name="Verma A."/>
            <person name="Krishnamurthi S."/>
        </authorList>
    </citation>
    <scope>NUCLEOTIDE SEQUENCE [LARGE SCALE GENOMIC DNA]</scope>
    <source>
        <strain evidence="12 13">T5054</strain>
    </source>
</reference>
<keyword evidence="13" id="KW-1185">Reference proteome</keyword>
<name>A0A1V2DQD2_9GAMM</name>
<dbReference type="NCBIfam" id="TIGR01051">
    <property type="entry name" value="topA_bact"/>
    <property type="match status" value="1"/>
</dbReference>
<dbReference type="InterPro" id="IPR003601">
    <property type="entry name" value="Topo_IA_2"/>
</dbReference>
<evidence type="ECO:0000256" key="1">
    <source>
        <dbReference type="ARBA" id="ARBA00000213"/>
    </source>
</evidence>
<keyword evidence="7 8" id="KW-0413">Isomerase</keyword>
<dbReference type="Gene3D" id="1.10.460.10">
    <property type="entry name" value="Topoisomerase I, domain 2"/>
    <property type="match status" value="1"/>
</dbReference>
<dbReference type="InterPro" id="IPR034149">
    <property type="entry name" value="TOPRIM_TopoI"/>
</dbReference>
<dbReference type="Gene3D" id="3.40.50.140">
    <property type="match status" value="1"/>
</dbReference>
<dbReference type="InterPro" id="IPR006171">
    <property type="entry name" value="TOPRIM_dom"/>
</dbReference>
<dbReference type="SUPFAM" id="SSF56712">
    <property type="entry name" value="Prokaryotic type I DNA topoisomerase"/>
    <property type="match status" value="1"/>
</dbReference>
<feature type="region of interest" description="Interaction with DNA" evidence="8">
    <location>
        <begin position="161"/>
        <end position="166"/>
    </location>
</feature>
<dbReference type="HAMAP" id="MF_00952">
    <property type="entry name" value="Topoisom_1_prok"/>
    <property type="match status" value="1"/>
</dbReference>
<comment type="caution">
    <text evidence="12">The sequence shown here is derived from an EMBL/GenBank/DDBJ whole genome shotgun (WGS) entry which is preliminary data.</text>
</comment>
<dbReference type="InterPro" id="IPR000380">
    <property type="entry name" value="Topo_IA"/>
</dbReference>
<dbReference type="AlphaFoldDB" id="A0A1V2DQD2"/>
<evidence type="ECO:0000256" key="3">
    <source>
        <dbReference type="ARBA" id="ARBA00022723"/>
    </source>
</evidence>
<evidence type="ECO:0000256" key="2">
    <source>
        <dbReference type="ARBA" id="ARBA00009446"/>
    </source>
</evidence>
<dbReference type="InterPro" id="IPR005733">
    <property type="entry name" value="TopoI_bac-type"/>
</dbReference>
<dbReference type="InterPro" id="IPR013826">
    <property type="entry name" value="Topo_IA_cen_sub3"/>
</dbReference>
<dbReference type="InterPro" id="IPR013497">
    <property type="entry name" value="Topo_IA_cen"/>
</dbReference>
<evidence type="ECO:0000256" key="8">
    <source>
        <dbReference type="HAMAP-Rule" id="MF_00952"/>
    </source>
</evidence>
<dbReference type="PROSITE" id="PS50880">
    <property type="entry name" value="TOPRIM"/>
    <property type="match status" value="1"/>
</dbReference>
<dbReference type="PANTHER" id="PTHR42785">
    <property type="entry name" value="DNA TOPOISOMERASE, TYPE IA, CORE"/>
    <property type="match status" value="1"/>
</dbReference>
<dbReference type="InterPro" id="IPR013824">
    <property type="entry name" value="Topo_IA_cen_sub1"/>
</dbReference>
<feature type="region of interest" description="Disordered" evidence="9">
    <location>
        <begin position="710"/>
        <end position="734"/>
    </location>
</feature>
<dbReference type="Pfam" id="PF01751">
    <property type="entry name" value="Toprim"/>
    <property type="match status" value="1"/>
</dbReference>
<evidence type="ECO:0000313" key="13">
    <source>
        <dbReference type="Proteomes" id="UP000189339"/>
    </source>
</evidence>
<accession>A0A1V2DQD2</accession>
<gene>
    <name evidence="8" type="primary">topA</name>
    <name evidence="12" type="ORF">BTO32_15450</name>
</gene>
<evidence type="ECO:0000259" key="11">
    <source>
        <dbReference type="PROSITE" id="PS52039"/>
    </source>
</evidence>
<comment type="similarity">
    <text evidence="2 8">Belongs to the type IA topoisomerase family.</text>
</comment>
<dbReference type="Proteomes" id="UP000189339">
    <property type="component" value="Unassembled WGS sequence"/>
</dbReference>
<dbReference type="CDD" id="cd00186">
    <property type="entry name" value="TOP1Ac"/>
    <property type="match status" value="1"/>
</dbReference>
<organism evidence="12 13">
    <name type="scientific">Marinobacter lutaoensis</name>
    <dbReference type="NCBI Taxonomy" id="135739"/>
    <lineage>
        <taxon>Bacteria</taxon>
        <taxon>Pseudomonadati</taxon>
        <taxon>Pseudomonadota</taxon>
        <taxon>Gammaproteobacteria</taxon>
        <taxon>Pseudomonadales</taxon>
        <taxon>Marinobacteraceae</taxon>
        <taxon>Marinobacter</taxon>
    </lineage>
</organism>
<evidence type="ECO:0000256" key="7">
    <source>
        <dbReference type="ARBA" id="ARBA00023235"/>
    </source>
</evidence>
<keyword evidence="6 8" id="KW-0238">DNA-binding</keyword>
<feature type="site" description="Interaction with DNA" evidence="8">
    <location>
        <position position="146"/>
    </location>
</feature>
<keyword evidence="3" id="KW-0479">Metal-binding</keyword>
<dbReference type="InterPro" id="IPR023405">
    <property type="entry name" value="Topo_IA_core_domain"/>
</dbReference>
<feature type="domain" description="Topo IA-type catalytic" evidence="11">
    <location>
        <begin position="127"/>
        <end position="551"/>
    </location>
</feature>
<dbReference type="EC" id="5.6.2.1" evidence="8"/>
<dbReference type="GO" id="GO:0046872">
    <property type="term" value="F:metal ion binding"/>
    <property type="evidence" value="ECO:0007669"/>
    <property type="project" value="UniProtKB-KW"/>
</dbReference>
<evidence type="ECO:0000256" key="9">
    <source>
        <dbReference type="SAM" id="MobiDB-lite"/>
    </source>
</evidence>
<proteinExistence type="inferred from homology"/>
<dbReference type="GO" id="GO:0003917">
    <property type="term" value="F:DNA topoisomerase type I (single strand cut, ATP-independent) activity"/>
    <property type="evidence" value="ECO:0007669"/>
    <property type="project" value="UniProtKB-UniRule"/>
</dbReference>
<dbReference type="CDD" id="cd03363">
    <property type="entry name" value="TOPRIM_TopoIA_TopoI"/>
    <property type="match status" value="1"/>
</dbReference>